<organism evidence="2 3">
    <name type="scientific">Salinivibrio kushneri</name>
    <dbReference type="NCBI Taxonomy" id="1908198"/>
    <lineage>
        <taxon>Bacteria</taxon>
        <taxon>Pseudomonadati</taxon>
        <taxon>Pseudomonadota</taxon>
        <taxon>Gammaproteobacteria</taxon>
        <taxon>Vibrionales</taxon>
        <taxon>Vibrionaceae</taxon>
        <taxon>Salinivibrio</taxon>
    </lineage>
</organism>
<dbReference type="PANTHER" id="PTHR22916">
    <property type="entry name" value="GLYCOSYLTRANSFERASE"/>
    <property type="match status" value="1"/>
</dbReference>
<dbReference type="Pfam" id="PF00535">
    <property type="entry name" value="Glycos_transf_2"/>
    <property type="match status" value="1"/>
</dbReference>
<protein>
    <recommendedName>
        <fullName evidence="1">Glycosyltransferase 2-like domain-containing protein</fullName>
    </recommendedName>
</protein>
<dbReference type="SUPFAM" id="SSF53448">
    <property type="entry name" value="Nucleotide-diphospho-sugar transferases"/>
    <property type="match status" value="1"/>
</dbReference>
<name>A0AB36JY64_9GAMM</name>
<dbReference type="GO" id="GO:0016758">
    <property type="term" value="F:hexosyltransferase activity"/>
    <property type="evidence" value="ECO:0007669"/>
    <property type="project" value="UniProtKB-ARBA"/>
</dbReference>
<sequence length="288" mass="33300">MLTIIIPAYNSNENLKNLIPIFSNKDLYEVIIIDDSGKENVNDAVDSNQSNLLVKRFESNRGAGAARNIGLDLASRDYVTFVDADDEVDEKILRTFLHEIESMSSSYDIYFFSPQSHKVDGSEGSRSVRYSRLVKSYISDGCDAIRYKFHVPWSKIYRRKFIKQNCLSFDEVSASNDVMFSLKTGIHAKDIFVSERTFYSVKEHNSGLTVEDSIPRLLDRLGVVIRYNEELGKHGEGKYRISIIPLLIRLYKKQPRSCFKYLAAFRFKIIRDCIPSFFMIKNYGRRFL</sequence>
<reference evidence="2 3" key="1">
    <citation type="journal article" date="2017" name="Genome Announc.">
        <title>Draft Genome Sequences of Salinivibrio proteolyticus, Salinivibrio sharmensis, Salinivibrio siamensis, Salinivibrio costicola subsp. alcaliphilus, Salinivibrio costicola subsp. vallismortis, and 29 New Isolates Belonging to the Genus Salinivibrio.</title>
        <authorList>
            <person name="Lopez-Hermoso C."/>
            <person name="de la Haba R.R."/>
            <person name="Sanchez-Porro C."/>
            <person name="Bayliss S.C."/>
            <person name="Feil E.J."/>
            <person name="Ventosa A."/>
        </authorList>
    </citation>
    <scope>NUCLEOTIDE SEQUENCE [LARGE SCALE GENOMIC DNA]</scope>
    <source>
        <strain evidence="2 3">AL184</strain>
    </source>
</reference>
<comment type="caution">
    <text evidence="2">The sequence shown here is derived from an EMBL/GenBank/DDBJ whole genome shotgun (WGS) entry which is preliminary data.</text>
</comment>
<evidence type="ECO:0000313" key="3">
    <source>
        <dbReference type="Proteomes" id="UP000189021"/>
    </source>
</evidence>
<dbReference type="InterPro" id="IPR029044">
    <property type="entry name" value="Nucleotide-diphossugar_trans"/>
</dbReference>
<dbReference type="InterPro" id="IPR001173">
    <property type="entry name" value="Glyco_trans_2-like"/>
</dbReference>
<accession>A0AB36JY64</accession>
<dbReference type="AlphaFoldDB" id="A0AB36JY64"/>
<dbReference type="Proteomes" id="UP000189021">
    <property type="component" value="Unassembled WGS sequence"/>
</dbReference>
<evidence type="ECO:0000259" key="1">
    <source>
        <dbReference type="Pfam" id="PF00535"/>
    </source>
</evidence>
<dbReference type="EMBL" id="MUEK01000009">
    <property type="protein sequence ID" value="OOE39323.1"/>
    <property type="molecule type" value="Genomic_DNA"/>
</dbReference>
<proteinExistence type="predicted"/>
<dbReference type="PANTHER" id="PTHR22916:SF3">
    <property type="entry name" value="UDP-GLCNAC:BETAGAL BETA-1,3-N-ACETYLGLUCOSAMINYLTRANSFERASE-LIKE PROTEIN 1"/>
    <property type="match status" value="1"/>
</dbReference>
<evidence type="ECO:0000313" key="2">
    <source>
        <dbReference type="EMBL" id="OOE39323.1"/>
    </source>
</evidence>
<feature type="domain" description="Glycosyltransferase 2-like" evidence="1">
    <location>
        <begin position="3"/>
        <end position="163"/>
    </location>
</feature>
<keyword evidence="3" id="KW-1185">Reference proteome</keyword>
<dbReference type="CDD" id="cd00761">
    <property type="entry name" value="Glyco_tranf_GTA_type"/>
    <property type="match status" value="1"/>
</dbReference>
<gene>
    <name evidence="2" type="ORF">BZG00_10565</name>
</gene>
<dbReference type="Gene3D" id="3.90.550.10">
    <property type="entry name" value="Spore Coat Polysaccharide Biosynthesis Protein SpsA, Chain A"/>
    <property type="match status" value="1"/>
</dbReference>